<evidence type="ECO:0000313" key="4">
    <source>
        <dbReference type="Proteomes" id="UP001597641"/>
    </source>
</evidence>
<sequence length="518" mass="54413">MSATQAAICPGGSSELSATGGTVGTGAVTKWYTNEAGTNALASTTVSPTATTTYYVRREGTCGNTAMQSVTVTVNTESTQFTSVSATQAAICPGGSSELSATGGTVGTGAVTKWYTNEAGTNALASTTVSPTATTTYYVRREGTCGNTAMQSVTVTVNTPVALGNFTFKQNGAIVAAPNVKVGTPLTIEIPYTGTLPVTASFTLEGTGATIFINGNAISTANGMLSTTFTFTTAQIGVYALTANISNSCGPISKRYEYVVAFEDGMVTGGGWINSPVVTELECGTCSFMRVGGKANFGFVAKAQKGQTIPTGNTEFQFQAGNLNFKSTAYEWLTVSGTRAQFKGTGSINGVGSYKFMLTAIDDNVSGDRFRIRITDLNDVTVYDNQVNTTDTDGLTSDNTLLGGGSIVIHQLKSTSTKGLVSAGTVAPESFETTKFQNYPNPYNDRTTITFSSVKEESFALEVYDVKGALVRKVDMGVTEAGKTYSYEFESRNMPEGMYFARLITPSGVQTIKMVLKR</sequence>
<comment type="caution">
    <text evidence="3">The sequence shown here is derived from an EMBL/GenBank/DDBJ whole genome shotgun (WGS) entry which is preliminary data.</text>
</comment>
<dbReference type="RefSeq" id="WP_377479618.1">
    <property type="nucleotide sequence ID" value="NZ_JBHUOX010000001.1"/>
</dbReference>
<dbReference type="Proteomes" id="UP001597641">
    <property type="component" value="Unassembled WGS sequence"/>
</dbReference>
<evidence type="ECO:0000259" key="1">
    <source>
        <dbReference type="Pfam" id="PF18962"/>
    </source>
</evidence>
<feature type="domain" description="Secretion system C-terminal sorting" evidence="1">
    <location>
        <begin position="439"/>
        <end position="514"/>
    </location>
</feature>
<reference evidence="4" key="1">
    <citation type="journal article" date="2019" name="Int. J. Syst. Evol. Microbiol.">
        <title>The Global Catalogue of Microorganisms (GCM) 10K type strain sequencing project: providing services to taxonomists for standard genome sequencing and annotation.</title>
        <authorList>
            <consortium name="The Broad Institute Genomics Platform"/>
            <consortium name="The Broad Institute Genome Sequencing Center for Infectious Disease"/>
            <person name="Wu L."/>
            <person name="Ma J."/>
        </authorList>
    </citation>
    <scope>NUCLEOTIDE SEQUENCE [LARGE SCALE GENOMIC DNA]</scope>
    <source>
        <strain evidence="4">KCTC 23984</strain>
    </source>
</reference>
<proteinExistence type="predicted"/>
<dbReference type="InterPro" id="IPR044023">
    <property type="entry name" value="Ig_7"/>
</dbReference>
<keyword evidence="4" id="KW-1185">Reference proteome</keyword>
<gene>
    <name evidence="3" type="ORF">ACFS7Z_01170</name>
</gene>
<feature type="domain" description="Ig-like" evidence="2">
    <location>
        <begin position="4"/>
        <end position="75"/>
    </location>
</feature>
<dbReference type="NCBIfam" id="TIGR04183">
    <property type="entry name" value="Por_Secre_tail"/>
    <property type="match status" value="1"/>
</dbReference>
<dbReference type="InterPro" id="IPR026444">
    <property type="entry name" value="Secre_tail"/>
</dbReference>
<protein>
    <submittedName>
        <fullName evidence="3">T9SS type A sorting domain-containing protein</fullName>
    </submittedName>
</protein>
<organism evidence="3 4">
    <name type="scientific">Pontibacter toksunensis</name>
    <dbReference type="NCBI Taxonomy" id="1332631"/>
    <lineage>
        <taxon>Bacteria</taxon>
        <taxon>Pseudomonadati</taxon>
        <taxon>Bacteroidota</taxon>
        <taxon>Cytophagia</taxon>
        <taxon>Cytophagales</taxon>
        <taxon>Hymenobacteraceae</taxon>
        <taxon>Pontibacter</taxon>
    </lineage>
</organism>
<accession>A0ABW6BMK7</accession>
<dbReference type="Pfam" id="PF19081">
    <property type="entry name" value="Ig_7"/>
    <property type="match status" value="2"/>
</dbReference>
<dbReference type="EMBL" id="JBHUOX010000001">
    <property type="protein sequence ID" value="MFD2998955.1"/>
    <property type="molecule type" value="Genomic_DNA"/>
</dbReference>
<feature type="domain" description="Ig-like" evidence="2">
    <location>
        <begin position="84"/>
        <end position="158"/>
    </location>
</feature>
<dbReference type="Pfam" id="PF18962">
    <property type="entry name" value="Por_Secre_tail"/>
    <property type="match status" value="1"/>
</dbReference>
<name>A0ABW6BMK7_9BACT</name>
<evidence type="ECO:0000313" key="3">
    <source>
        <dbReference type="EMBL" id="MFD2998955.1"/>
    </source>
</evidence>
<evidence type="ECO:0000259" key="2">
    <source>
        <dbReference type="Pfam" id="PF19081"/>
    </source>
</evidence>